<evidence type="ECO:0000313" key="11">
    <source>
        <dbReference type="Proteomes" id="UP001059672"/>
    </source>
</evidence>
<dbReference type="SMART" id="SM00448">
    <property type="entry name" value="REC"/>
    <property type="match status" value="2"/>
</dbReference>
<feature type="transmembrane region" description="Helical" evidence="6">
    <location>
        <begin position="324"/>
        <end position="344"/>
    </location>
</feature>
<evidence type="ECO:0000256" key="2">
    <source>
        <dbReference type="ARBA" id="ARBA00012438"/>
    </source>
</evidence>
<feature type="transmembrane region" description="Helical" evidence="6">
    <location>
        <begin position="291"/>
        <end position="312"/>
    </location>
</feature>
<dbReference type="InterPro" id="IPR001789">
    <property type="entry name" value="Sig_transdc_resp-reg_receiver"/>
</dbReference>
<feature type="transmembrane region" description="Helical" evidence="6">
    <location>
        <begin position="170"/>
        <end position="189"/>
    </location>
</feature>
<dbReference type="InterPro" id="IPR011006">
    <property type="entry name" value="CheY-like_superfamily"/>
</dbReference>
<gene>
    <name evidence="10" type="ORF">KDW96_08965</name>
</gene>
<dbReference type="SUPFAM" id="SSF55874">
    <property type="entry name" value="ATPase domain of HSP90 chaperone/DNA topoisomerase II/histidine kinase"/>
    <property type="match status" value="1"/>
</dbReference>
<reference evidence="10" key="1">
    <citation type="submission" date="2021-04" db="EMBL/GenBank/DDBJ databases">
        <title>Oceanospirillales bacteria with DddD are important DMSP degraders in coastal seawater.</title>
        <authorList>
            <person name="Liu J."/>
        </authorList>
    </citation>
    <scope>NUCLEOTIDE SEQUENCE</scope>
    <source>
        <strain evidence="10">D13-4</strain>
    </source>
</reference>
<dbReference type="InterPro" id="IPR036890">
    <property type="entry name" value="HATPase_C_sf"/>
</dbReference>
<evidence type="ECO:0000256" key="6">
    <source>
        <dbReference type="SAM" id="Phobius"/>
    </source>
</evidence>
<dbReference type="InterPro" id="IPR011623">
    <property type="entry name" value="7TMR_DISM_rcpt_extracell_dom1"/>
</dbReference>
<dbReference type="PROSITE" id="PS50109">
    <property type="entry name" value="HIS_KIN"/>
    <property type="match status" value="1"/>
</dbReference>
<dbReference type="Gene3D" id="3.30.565.10">
    <property type="entry name" value="Histidine kinase-like ATPase, C-terminal domain"/>
    <property type="match status" value="1"/>
</dbReference>
<dbReference type="Pfam" id="PF07695">
    <property type="entry name" value="7TMR-DISM_7TM"/>
    <property type="match status" value="1"/>
</dbReference>
<dbReference type="SMART" id="SM00387">
    <property type="entry name" value="HATPase_c"/>
    <property type="match status" value="1"/>
</dbReference>
<name>A0ABY5HEI9_9PSED</name>
<dbReference type="InterPro" id="IPR036097">
    <property type="entry name" value="HisK_dim/P_sf"/>
</dbReference>
<dbReference type="Gene3D" id="1.10.287.130">
    <property type="match status" value="1"/>
</dbReference>
<keyword evidence="4" id="KW-0902">Two-component regulatory system</keyword>
<dbReference type="InterPro" id="IPR003594">
    <property type="entry name" value="HATPase_dom"/>
</dbReference>
<dbReference type="SUPFAM" id="SSF47384">
    <property type="entry name" value="Homodimeric domain of signal transducing histidine kinase"/>
    <property type="match status" value="1"/>
</dbReference>
<evidence type="ECO:0000256" key="1">
    <source>
        <dbReference type="ARBA" id="ARBA00000085"/>
    </source>
</evidence>
<feature type="transmembrane region" description="Helical" evidence="6">
    <location>
        <begin position="233"/>
        <end position="254"/>
    </location>
</feature>
<accession>A0ABY5HEI9</accession>
<keyword evidence="11" id="KW-1185">Reference proteome</keyword>
<evidence type="ECO:0000256" key="4">
    <source>
        <dbReference type="ARBA" id="ARBA00023012"/>
    </source>
</evidence>
<dbReference type="CDD" id="cd17546">
    <property type="entry name" value="REC_hyHK_CKI1_RcsC-like"/>
    <property type="match status" value="2"/>
</dbReference>
<dbReference type="SUPFAM" id="SSF52172">
    <property type="entry name" value="CheY-like"/>
    <property type="match status" value="2"/>
</dbReference>
<dbReference type="Pfam" id="PF02518">
    <property type="entry name" value="HATPase_c"/>
    <property type="match status" value="1"/>
</dbReference>
<dbReference type="EMBL" id="CP073346">
    <property type="protein sequence ID" value="UTW09411.1"/>
    <property type="molecule type" value="Genomic_DNA"/>
</dbReference>
<evidence type="ECO:0000256" key="3">
    <source>
        <dbReference type="ARBA" id="ARBA00022553"/>
    </source>
</evidence>
<evidence type="ECO:0000256" key="5">
    <source>
        <dbReference type="PROSITE-ProRule" id="PRU00169"/>
    </source>
</evidence>
<feature type="transmembrane region" description="Helical" evidence="6">
    <location>
        <begin position="201"/>
        <end position="221"/>
    </location>
</feature>
<dbReference type="EC" id="2.7.13.3" evidence="2"/>
<evidence type="ECO:0000259" key="9">
    <source>
        <dbReference type="PROSITE" id="PS50110"/>
    </source>
</evidence>
<organism evidence="10 11">
    <name type="scientific">Pseudomonas benzenivorans</name>
    <dbReference type="NCBI Taxonomy" id="556533"/>
    <lineage>
        <taxon>Bacteria</taxon>
        <taxon>Pseudomonadati</taxon>
        <taxon>Pseudomonadota</taxon>
        <taxon>Gammaproteobacteria</taxon>
        <taxon>Pseudomonadales</taxon>
        <taxon>Pseudomonadaceae</taxon>
        <taxon>Pseudomonas</taxon>
    </lineage>
</organism>
<comment type="catalytic activity">
    <reaction evidence="1">
        <text>ATP + protein L-histidine = ADP + protein N-phospho-L-histidine.</text>
        <dbReference type="EC" id="2.7.13.3"/>
    </reaction>
</comment>
<feature type="domain" description="Response regulatory" evidence="9">
    <location>
        <begin position="642"/>
        <end position="764"/>
    </location>
</feature>
<dbReference type="CDD" id="cd00082">
    <property type="entry name" value="HisKA"/>
    <property type="match status" value="1"/>
</dbReference>
<dbReference type="Gene3D" id="3.40.50.2300">
    <property type="match status" value="2"/>
</dbReference>
<dbReference type="Pfam" id="PF00512">
    <property type="entry name" value="HisKA"/>
    <property type="match status" value="1"/>
</dbReference>
<feature type="transmembrane region" description="Helical" evidence="6">
    <location>
        <begin position="266"/>
        <end position="285"/>
    </location>
</feature>
<dbReference type="InterPro" id="IPR011622">
    <property type="entry name" value="7TMR_DISM_rcpt_extracell_dom2"/>
</dbReference>
<dbReference type="PANTHER" id="PTHR45339">
    <property type="entry name" value="HYBRID SIGNAL TRANSDUCTION HISTIDINE KINASE J"/>
    <property type="match status" value="1"/>
</dbReference>
<dbReference type="SMART" id="SM00388">
    <property type="entry name" value="HisKA"/>
    <property type="match status" value="1"/>
</dbReference>
<feature type="chain" id="PRO_5045150182" description="histidine kinase" evidence="7">
    <location>
        <begin position="27"/>
        <end position="923"/>
    </location>
</feature>
<dbReference type="RefSeq" id="WP_255840080.1">
    <property type="nucleotide sequence ID" value="NZ_CP073346.1"/>
</dbReference>
<proteinExistence type="predicted"/>
<keyword evidence="6" id="KW-0472">Membrane</keyword>
<feature type="domain" description="Histidine kinase" evidence="8">
    <location>
        <begin position="404"/>
        <end position="624"/>
    </location>
</feature>
<keyword evidence="6" id="KW-0812">Transmembrane</keyword>
<keyword evidence="6" id="KW-1133">Transmembrane helix</keyword>
<dbReference type="Pfam" id="PF07696">
    <property type="entry name" value="7TMR-DISMED2"/>
    <property type="match status" value="1"/>
</dbReference>
<dbReference type="InterPro" id="IPR005467">
    <property type="entry name" value="His_kinase_dom"/>
</dbReference>
<dbReference type="Gene3D" id="2.60.40.2380">
    <property type="match status" value="1"/>
</dbReference>
<dbReference type="Pfam" id="PF00072">
    <property type="entry name" value="Response_reg"/>
    <property type="match status" value="2"/>
</dbReference>
<feature type="modified residue" description="4-aspartylphosphate" evidence="5">
    <location>
        <position position="839"/>
    </location>
</feature>
<feature type="transmembrane region" description="Helical" evidence="6">
    <location>
        <begin position="350"/>
        <end position="370"/>
    </location>
</feature>
<dbReference type="InterPro" id="IPR003661">
    <property type="entry name" value="HisK_dim/P_dom"/>
</dbReference>
<evidence type="ECO:0000313" key="10">
    <source>
        <dbReference type="EMBL" id="UTW09411.1"/>
    </source>
</evidence>
<protein>
    <recommendedName>
        <fullName evidence="2">histidine kinase</fullName>
        <ecNumber evidence="2">2.7.13.3</ecNumber>
    </recommendedName>
</protein>
<dbReference type="PANTHER" id="PTHR45339:SF1">
    <property type="entry name" value="HYBRID SIGNAL TRANSDUCTION HISTIDINE KINASE J"/>
    <property type="match status" value="1"/>
</dbReference>
<feature type="domain" description="Response regulatory" evidence="9">
    <location>
        <begin position="790"/>
        <end position="909"/>
    </location>
</feature>
<sequence>MRRLRIATGLFIGLLLMALGQLPAQAQSSWSALNDDSATLQLDNIREPLHRSRFAPTELGDLYTPGGDAALWLHYRLPASQQARMLRIFAPYLAYLDLYVLQGDQLLDHTRTGSSLPFSSRPLASRDYLLPLPQADVPLDLYLRLASEHALRPTISLQSANAIAADDSRALLLGLLLGGMGMLVIYNLVRFAYTRAASGLWLSATQACLLLTAISVLGISSPWLGEWQPLQPQIANLSMLASMLCALAFTASFFHGVCANTPLRRLLLGEIVVVGLLGVTLLIASNLQFNQLVYLLGAVSGLSMLLVALYHWSHGYRPARLFSVALLLYCAAFVGALPILFGYWSLQTDWLAYGLLAMTVVSGFIISMALSERQRGIVQDQFSTSRALAASSAELKAKAEFLAKISHEIRTPMNGVLGMTELLLGTPLSAKQRDYVQTIHSSGNELLTLINEILDISKLETGQIELDDVQFDLNALIEDCLDIFRAKAEQQKVELISFMQPQVPRVVSGDPTRLRQTLLSLLDNAFKQTAEGEVLLVVALDNSADQPRLRIAVQDSGQPLPAGEREALLHAELNTRDFLSATKLGGRLGLLIARQLVRLMGGEFGIQSGGKQGSTLWLTLPLDAARLEQTTADLDGPLQGARLLVVDDNDTCRKVLMQQCSAWGLSVSTVPSGKEALALLRTKAHLREYFDVVLLDQDMPGMTGMQLAAKIKEDPSLNHDILIIMLTGISNAPSKIVARNAGIKRILAKPVAGYTLKATLADELAQRSTGAPQFTPTTVTAPLNVPNDFRILVAEDNSISTKVIRGMLGKLNLQPDTASNGEEALTAMKAQHYDLVLMDCEMPVLDGFSATEQLRAWEQAENRDRTPVVALTAHILSEHKERARLAGMDGHMSKPVELSQLRDLLEHWISEREVRRQRTALPY</sequence>
<evidence type="ECO:0000256" key="7">
    <source>
        <dbReference type="SAM" id="SignalP"/>
    </source>
</evidence>
<feature type="signal peptide" evidence="7">
    <location>
        <begin position="1"/>
        <end position="26"/>
    </location>
</feature>
<feature type="modified residue" description="4-aspartylphosphate" evidence="5">
    <location>
        <position position="696"/>
    </location>
</feature>
<dbReference type="Proteomes" id="UP001059672">
    <property type="component" value="Chromosome"/>
</dbReference>
<evidence type="ECO:0000259" key="8">
    <source>
        <dbReference type="PROSITE" id="PS50109"/>
    </source>
</evidence>
<keyword evidence="7" id="KW-0732">Signal</keyword>
<dbReference type="PROSITE" id="PS50110">
    <property type="entry name" value="RESPONSE_REGULATORY"/>
    <property type="match status" value="2"/>
</dbReference>
<keyword evidence="3 5" id="KW-0597">Phosphoprotein</keyword>